<evidence type="ECO:0000256" key="3">
    <source>
        <dbReference type="ARBA" id="ARBA00022691"/>
    </source>
</evidence>
<dbReference type="PANTHER" id="PTHR43712">
    <property type="entry name" value="PUTATIVE (AFU_ORTHOLOGUE AFUA_4G14580)-RELATED"/>
    <property type="match status" value="1"/>
</dbReference>
<dbReference type="PROSITE" id="PS51683">
    <property type="entry name" value="SAM_OMT_II"/>
    <property type="match status" value="1"/>
</dbReference>
<protein>
    <submittedName>
        <fullName evidence="6">Methyltransferase</fullName>
    </submittedName>
</protein>
<dbReference type="InterPro" id="IPR016461">
    <property type="entry name" value="COMT-like"/>
</dbReference>
<dbReference type="InterPro" id="IPR029063">
    <property type="entry name" value="SAM-dependent_MTases_sf"/>
</dbReference>
<evidence type="ECO:0000259" key="4">
    <source>
        <dbReference type="Pfam" id="PF00891"/>
    </source>
</evidence>
<dbReference type="SUPFAM" id="SSF46785">
    <property type="entry name" value="Winged helix' DNA-binding domain"/>
    <property type="match status" value="1"/>
</dbReference>
<keyword evidence="2 6" id="KW-0808">Transferase</keyword>
<accession>A0A8H9YTB3</accession>
<feature type="domain" description="O-methyltransferase dimerisation" evidence="5">
    <location>
        <begin position="21"/>
        <end position="96"/>
    </location>
</feature>
<sequence length="343" mass="37914">MLTQTNLSEVERKDAVYLLEQSMGFVWQASLRAAAELGVADRLLDGDKTAGQLGDELNVDGAFLQRVMRILSSRKVFHESPDGLFSLTPAAQFLCTNHNHSLRAAVLMLTDKTFWQPAAEISDIVAGKQVFKDLFGMSFYDYCGQNSSATEENVFHAGMSSMSSVENDVLVECYDFPEGATVVDIAGGFGNLLLNVLRRNPSLNGILFDQENVLAGNRLHLLGDDTRWTTVAGSFFEACPQADIYLLKYILMDWPDAQASKILQTCRKSMKPNSRLLILEPVIKDSNNEPGRYEIDLLLLTSFDGGRARTEQEYADMLAGAGLKLNRVIHTPSYLSIIEAVLA</sequence>
<dbReference type="PIRSF" id="PIRSF005739">
    <property type="entry name" value="O-mtase"/>
    <property type="match status" value="1"/>
</dbReference>
<dbReference type="SUPFAM" id="SSF53335">
    <property type="entry name" value="S-adenosyl-L-methionine-dependent methyltransferases"/>
    <property type="match status" value="1"/>
</dbReference>
<evidence type="ECO:0000313" key="6">
    <source>
        <dbReference type="EMBL" id="MBC3294306.1"/>
    </source>
</evidence>
<dbReference type="GO" id="GO:0008171">
    <property type="term" value="F:O-methyltransferase activity"/>
    <property type="evidence" value="ECO:0007669"/>
    <property type="project" value="InterPro"/>
</dbReference>
<gene>
    <name evidence="6" type="ORF">HU722_22555</name>
</gene>
<feature type="domain" description="O-methyltransferase C-terminal" evidence="4">
    <location>
        <begin position="127"/>
        <end position="323"/>
    </location>
</feature>
<keyword evidence="3" id="KW-0949">S-adenosyl-L-methionine</keyword>
<dbReference type="InterPro" id="IPR001077">
    <property type="entry name" value="COMT_C"/>
</dbReference>
<evidence type="ECO:0000256" key="2">
    <source>
        <dbReference type="ARBA" id="ARBA00022679"/>
    </source>
</evidence>
<dbReference type="Pfam" id="PF08100">
    <property type="entry name" value="Dimerisation"/>
    <property type="match status" value="1"/>
</dbReference>
<reference evidence="6" key="1">
    <citation type="journal article" date="2020" name="Microorganisms">
        <title>Reliable Identification of Environmental Pseudomonas Isolates Using the rpoD Gene.</title>
        <authorList>
            <consortium name="The Broad Institute Genome Sequencing Platform"/>
            <person name="Girard L."/>
            <person name="Lood C."/>
            <person name="Rokni-Zadeh H."/>
            <person name="van Noort V."/>
            <person name="Lavigne R."/>
            <person name="De Mot R."/>
        </authorList>
    </citation>
    <scope>NUCLEOTIDE SEQUENCE [LARGE SCALE GENOMIC DNA]</scope>
    <source>
        <strain evidence="6">SWRI145</strain>
    </source>
</reference>
<dbReference type="GO" id="GO:0032259">
    <property type="term" value="P:methylation"/>
    <property type="evidence" value="ECO:0007669"/>
    <property type="project" value="UniProtKB-KW"/>
</dbReference>
<comment type="caution">
    <text evidence="6">The sequence shown here is derived from an EMBL/GenBank/DDBJ whole genome shotgun (WGS) entry which is preliminary data.</text>
</comment>
<dbReference type="EMBL" id="JABWQF010000014">
    <property type="protein sequence ID" value="MBC3294306.1"/>
    <property type="molecule type" value="Genomic_DNA"/>
</dbReference>
<evidence type="ECO:0000256" key="1">
    <source>
        <dbReference type="ARBA" id="ARBA00022603"/>
    </source>
</evidence>
<evidence type="ECO:0000259" key="5">
    <source>
        <dbReference type="Pfam" id="PF08100"/>
    </source>
</evidence>
<dbReference type="AlphaFoldDB" id="A0A8H9YTB3"/>
<dbReference type="InterPro" id="IPR036388">
    <property type="entry name" value="WH-like_DNA-bd_sf"/>
</dbReference>
<dbReference type="PANTHER" id="PTHR43712:SF2">
    <property type="entry name" value="O-METHYLTRANSFERASE CICE"/>
    <property type="match status" value="1"/>
</dbReference>
<dbReference type="Pfam" id="PF00891">
    <property type="entry name" value="Methyltransf_2"/>
    <property type="match status" value="1"/>
</dbReference>
<dbReference type="GO" id="GO:0046983">
    <property type="term" value="F:protein dimerization activity"/>
    <property type="evidence" value="ECO:0007669"/>
    <property type="project" value="InterPro"/>
</dbReference>
<proteinExistence type="predicted"/>
<organism evidence="6">
    <name type="scientific">Pseudomonas tritici</name>
    <dbReference type="NCBI Taxonomy" id="2745518"/>
    <lineage>
        <taxon>Bacteria</taxon>
        <taxon>Pseudomonadati</taxon>
        <taxon>Pseudomonadota</taxon>
        <taxon>Gammaproteobacteria</taxon>
        <taxon>Pseudomonadales</taxon>
        <taxon>Pseudomonadaceae</taxon>
        <taxon>Pseudomonas</taxon>
    </lineage>
</organism>
<dbReference type="Gene3D" id="1.10.10.10">
    <property type="entry name" value="Winged helix-like DNA-binding domain superfamily/Winged helix DNA-binding domain"/>
    <property type="match status" value="1"/>
</dbReference>
<dbReference type="InterPro" id="IPR012967">
    <property type="entry name" value="COMT_dimerisation"/>
</dbReference>
<dbReference type="InterPro" id="IPR036390">
    <property type="entry name" value="WH_DNA-bd_sf"/>
</dbReference>
<name>A0A8H9YTB3_9PSED</name>
<dbReference type="Gene3D" id="3.40.50.150">
    <property type="entry name" value="Vaccinia Virus protein VP39"/>
    <property type="match status" value="1"/>
</dbReference>
<keyword evidence="1 6" id="KW-0489">Methyltransferase</keyword>